<reference evidence="1 2" key="1">
    <citation type="submission" date="2016-11" db="EMBL/GenBank/DDBJ databases">
        <authorList>
            <person name="Jaros S."/>
            <person name="Januszkiewicz K."/>
            <person name="Wedrychowicz H."/>
        </authorList>
    </citation>
    <scope>NUCLEOTIDE SEQUENCE [LARGE SCALE GENOMIC DNA]</scope>
    <source>
        <strain evidence="1 2">DSM 24574</strain>
    </source>
</reference>
<evidence type="ECO:0000313" key="1">
    <source>
        <dbReference type="EMBL" id="SHG99207.1"/>
    </source>
</evidence>
<dbReference type="AlphaFoldDB" id="A0A1M5PBY4"/>
<dbReference type="EMBL" id="FQWQ01000001">
    <property type="protein sequence ID" value="SHG99207.1"/>
    <property type="molecule type" value="Genomic_DNA"/>
</dbReference>
<dbReference type="OrthoDB" id="978142at2"/>
<dbReference type="Proteomes" id="UP000184212">
    <property type="component" value="Unassembled WGS sequence"/>
</dbReference>
<evidence type="ECO:0000313" key="2">
    <source>
        <dbReference type="Proteomes" id="UP000184212"/>
    </source>
</evidence>
<name>A0A1M5PBY4_9BACT</name>
<protein>
    <submittedName>
        <fullName evidence="1">Uncharacterized protein</fullName>
    </submittedName>
</protein>
<dbReference type="STRING" id="947013.SAMN04488109_2792"/>
<gene>
    <name evidence="1" type="ORF">SAMN04488109_2792</name>
</gene>
<keyword evidence="2" id="KW-1185">Reference proteome</keyword>
<proteinExistence type="predicted"/>
<dbReference type="RefSeq" id="WP_073134554.1">
    <property type="nucleotide sequence ID" value="NZ_FQWQ01000001.1"/>
</dbReference>
<sequence>MKKAVWFTFLAAIAISCLNNPDCFRLNNGEFGINFRVMGFGADNSVVDSATIVGTNIYVKSEIPSSIGLPLDPLLDSLKYNFYWEGDSSDVLSLGYTSQIQFVSADCGERHVFGGLTVLNYSFDSISVYSTTPTNPSSVNIQVFRCARPNLFGLSFKQRVTSTTTKDSTVIIKSITPNFGDPIIFQGADTSRKAVYIPLNKEIDSAEYVFDFGAAGTRMLVLKYDTQEKLWAVKSCGTTTLFASIKVSPRTTLVAETKDYKFLKQTTSDPAILNLEVIPK</sequence>
<organism evidence="1 2">
    <name type="scientific">Chryseolinea serpens</name>
    <dbReference type="NCBI Taxonomy" id="947013"/>
    <lineage>
        <taxon>Bacteria</taxon>
        <taxon>Pseudomonadati</taxon>
        <taxon>Bacteroidota</taxon>
        <taxon>Cytophagia</taxon>
        <taxon>Cytophagales</taxon>
        <taxon>Fulvivirgaceae</taxon>
        <taxon>Chryseolinea</taxon>
    </lineage>
</organism>
<accession>A0A1M5PBY4</accession>
<dbReference type="PROSITE" id="PS51257">
    <property type="entry name" value="PROKAR_LIPOPROTEIN"/>
    <property type="match status" value="1"/>
</dbReference>